<organism evidence="2 3">
    <name type="scientific">Larinioides sclopetarius</name>
    <dbReference type="NCBI Taxonomy" id="280406"/>
    <lineage>
        <taxon>Eukaryota</taxon>
        <taxon>Metazoa</taxon>
        <taxon>Ecdysozoa</taxon>
        <taxon>Arthropoda</taxon>
        <taxon>Chelicerata</taxon>
        <taxon>Arachnida</taxon>
        <taxon>Araneae</taxon>
        <taxon>Araneomorphae</taxon>
        <taxon>Entelegynae</taxon>
        <taxon>Araneoidea</taxon>
        <taxon>Araneidae</taxon>
        <taxon>Larinioides</taxon>
    </lineage>
</organism>
<feature type="domain" description="BTB" evidence="1">
    <location>
        <begin position="226"/>
        <end position="296"/>
    </location>
</feature>
<reference evidence="2 3" key="1">
    <citation type="submission" date="2024-04" db="EMBL/GenBank/DDBJ databases">
        <authorList>
            <person name="Rising A."/>
            <person name="Reimegard J."/>
            <person name="Sonavane S."/>
            <person name="Akerstrom W."/>
            <person name="Nylinder S."/>
            <person name="Hedman E."/>
            <person name="Kallberg Y."/>
        </authorList>
    </citation>
    <scope>NUCLEOTIDE SEQUENCE [LARGE SCALE GENOMIC DNA]</scope>
</reference>
<dbReference type="InterPro" id="IPR000210">
    <property type="entry name" value="BTB/POZ_dom"/>
</dbReference>
<dbReference type="AlphaFoldDB" id="A0AAV2B497"/>
<dbReference type="Pfam" id="PF00651">
    <property type="entry name" value="BTB"/>
    <property type="match status" value="1"/>
</dbReference>
<dbReference type="SMART" id="SM00225">
    <property type="entry name" value="BTB"/>
    <property type="match status" value="1"/>
</dbReference>
<keyword evidence="3" id="KW-1185">Reference proteome</keyword>
<proteinExistence type="predicted"/>
<protein>
    <recommendedName>
        <fullName evidence="1">BTB domain-containing protein</fullName>
    </recommendedName>
</protein>
<dbReference type="Proteomes" id="UP001497382">
    <property type="component" value="Unassembled WGS sequence"/>
</dbReference>
<accession>A0AAV2B497</accession>
<dbReference type="Gene3D" id="3.30.710.10">
    <property type="entry name" value="Potassium Channel Kv1.1, Chain A"/>
    <property type="match status" value="1"/>
</dbReference>
<sequence length="388" mass="45170">MPDGTLQMVNKQLEYVCESGEGLQFNLGYTFHTLREFFYDDKIKIHCEIINPSAFLIFPESFTARTRLGTEIINCLWEIRSFLSFPTFSSPFPVTHDSSHKLEIKGMSWEHNSLVSLPSVDEHLNIIISTVDENIEYSTHVEGKISLLNAEKGIALSIDSKHIFLSGGGKKNWNFVIPFSRKKIVETCNLHRTNEKLSLLCKFTFYISVNGSLEYTILPRLCQDMRKEVLRCGFESWYSAFPGPQSILCARSPVFKDMFDADLRKRKPEEVTIGLDADITNQFLLFLYSENLENLQWESAKRLLHAAYKFQVKSLKMECCSFLKSKFCLSNVCEALKIAYMYQDYELRRECEKFIFPNASEVFSSENGRYWFYRIHFFLRIQLKDISI</sequence>
<name>A0AAV2B497_9ARAC</name>
<dbReference type="EMBL" id="CAXIEN010000273">
    <property type="protein sequence ID" value="CAL1291023.1"/>
    <property type="molecule type" value="Genomic_DNA"/>
</dbReference>
<dbReference type="InterPro" id="IPR011333">
    <property type="entry name" value="SKP1/BTB/POZ_sf"/>
</dbReference>
<dbReference type="PANTHER" id="PTHR24413">
    <property type="entry name" value="SPECKLE-TYPE POZ PROTEIN"/>
    <property type="match status" value="1"/>
</dbReference>
<comment type="caution">
    <text evidence="2">The sequence shown here is derived from an EMBL/GenBank/DDBJ whole genome shotgun (WGS) entry which is preliminary data.</text>
</comment>
<dbReference type="SUPFAM" id="SSF54695">
    <property type="entry name" value="POZ domain"/>
    <property type="match status" value="1"/>
</dbReference>
<evidence type="ECO:0000313" key="2">
    <source>
        <dbReference type="EMBL" id="CAL1291023.1"/>
    </source>
</evidence>
<evidence type="ECO:0000313" key="3">
    <source>
        <dbReference type="Proteomes" id="UP001497382"/>
    </source>
</evidence>
<evidence type="ECO:0000259" key="1">
    <source>
        <dbReference type="PROSITE" id="PS50097"/>
    </source>
</evidence>
<gene>
    <name evidence="2" type="ORF">LARSCL_LOCUS16844</name>
</gene>
<dbReference type="PROSITE" id="PS50097">
    <property type="entry name" value="BTB"/>
    <property type="match status" value="1"/>
</dbReference>